<keyword evidence="1" id="KW-0812">Transmembrane</keyword>
<comment type="caution">
    <text evidence="2">The sequence shown here is derived from an EMBL/GenBank/DDBJ whole genome shotgun (WGS) entry which is preliminary data.</text>
</comment>
<feature type="transmembrane region" description="Helical" evidence="1">
    <location>
        <begin position="72"/>
        <end position="91"/>
    </location>
</feature>
<gene>
    <name evidence="2" type="ORF">JTE90_022017</name>
</gene>
<feature type="transmembrane region" description="Helical" evidence="1">
    <location>
        <begin position="37"/>
        <end position="60"/>
    </location>
</feature>
<keyword evidence="1" id="KW-0472">Membrane</keyword>
<evidence type="ECO:0008006" key="4">
    <source>
        <dbReference type="Google" id="ProtNLM"/>
    </source>
</evidence>
<keyword evidence="1" id="KW-1133">Transmembrane helix</keyword>
<evidence type="ECO:0000313" key="3">
    <source>
        <dbReference type="Proteomes" id="UP000827092"/>
    </source>
</evidence>
<accession>A0AAV6V2M8</accession>
<dbReference type="Proteomes" id="UP000827092">
    <property type="component" value="Unassembled WGS sequence"/>
</dbReference>
<dbReference type="EMBL" id="JAFNEN010000185">
    <property type="protein sequence ID" value="KAG8190373.1"/>
    <property type="molecule type" value="Genomic_DNA"/>
</dbReference>
<proteinExistence type="predicted"/>
<dbReference type="AlphaFoldDB" id="A0AAV6V2M8"/>
<organism evidence="2 3">
    <name type="scientific">Oedothorax gibbosus</name>
    <dbReference type="NCBI Taxonomy" id="931172"/>
    <lineage>
        <taxon>Eukaryota</taxon>
        <taxon>Metazoa</taxon>
        <taxon>Ecdysozoa</taxon>
        <taxon>Arthropoda</taxon>
        <taxon>Chelicerata</taxon>
        <taxon>Arachnida</taxon>
        <taxon>Araneae</taxon>
        <taxon>Araneomorphae</taxon>
        <taxon>Entelegynae</taxon>
        <taxon>Araneoidea</taxon>
        <taxon>Linyphiidae</taxon>
        <taxon>Erigoninae</taxon>
        <taxon>Oedothorax</taxon>
    </lineage>
</organism>
<protein>
    <recommendedName>
        <fullName evidence="4">Gustatory receptor</fullName>
    </recommendedName>
</protein>
<keyword evidence="3" id="KW-1185">Reference proteome</keyword>
<name>A0AAV6V2M8_9ARAC</name>
<evidence type="ECO:0000256" key="1">
    <source>
        <dbReference type="SAM" id="Phobius"/>
    </source>
</evidence>
<reference evidence="2 3" key="1">
    <citation type="journal article" date="2022" name="Nat. Ecol. Evol.">
        <title>A masculinizing supergene underlies an exaggerated male reproductive morph in a spider.</title>
        <authorList>
            <person name="Hendrickx F."/>
            <person name="De Corte Z."/>
            <person name="Sonet G."/>
            <person name="Van Belleghem S.M."/>
            <person name="Kostlbacher S."/>
            <person name="Vangestel C."/>
        </authorList>
    </citation>
    <scope>NUCLEOTIDE SEQUENCE [LARGE SCALE GENOMIC DNA]</scope>
    <source>
        <strain evidence="2">W744_W776</strain>
    </source>
</reference>
<sequence>MSVCNIDTRRKVSDFIFSYQKIHQLTLLTEQTLSTQVFFIIASQLALTFSYLAICLGLYTEKDPVFNFENNAFNALQSMSFFVVMVVASRVKQRDQEVRIKVKELAYQLRLSSNTIEYGNSLHMFMDSKEPLILTACGIFKFTQSFFFKSIGILIIYNLLLLQLESKTTADT</sequence>
<feature type="transmembrane region" description="Helical" evidence="1">
    <location>
        <begin position="132"/>
        <end position="157"/>
    </location>
</feature>
<evidence type="ECO:0000313" key="2">
    <source>
        <dbReference type="EMBL" id="KAG8190373.1"/>
    </source>
</evidence>